<feature type="compositionally biased region" description="Basic and acidic residues" evidence="1">
    <location>
        <begin position="128"/>
        <end position="142"/>
    </location>
</feature>
<sequence>MVTHLSTNRPVRRLNIGERTGSVAFCDLWSYVVDPFAGNFYEATLRTHTRSDRSSEGQKRQVCEKSQQARGRGSLDKFMEYCGGKVRRRGPCEQFTAEKSPQGTQNPPAKTRSSLGGDTGKQQLPPSAERHAFRRAENDSER</sequence>
<feature type="compositionally biased region" description="Polar residues" evidence="1">
    <location>
        <begin position="97"/>
        <end position="125"/>
    </location>
</feature>
<feature type="region of interest" description="Disordered" evidence="1">
    <location>
        <begin position="90"/>
        <end position="142"/>
    </location>
</feature>
<proteinExistence type="predicted"/>
<evidence type="ECO:0000313" key="2">
    <source>
        <dbReference type="EMBL" id="KAH7043872.1"/>
    </source>
</evidence>
<accession>A0ABQ8G3L3</accession>
<feature type="region of interest" description="Disordered" evidence="1">
    <location>
        <begin position="48"/>
        <end position="71"/>
    </location>
</feature>
<dbReference type="Proteomes" id="UP000774617">
    <property type="component" value="Unassembled WGS sequence"/>
</dbReference>
<dbReference type="EMBL" id="JAGTJR010000022">
    <property type="protein sequence ID" value="KAH7043872.1"/>
    <property type="molecule type" value="Genomic_DNA"/>
</dbReference>
<reference evidence="2 3" key="1">
    <citation type="journal article" date="2021" name="Nat. Commun.">
        <title>Genetic determinants of endophytism in the Arabidopsis root mycobiome.</title>
        <authorList>
            <person name="Mesny F."/>
            <person name="Miyauchi S."/>
            <person name="Thiergart T."/>
            <person name="Pickel B."/>
            <person name="Atanasova L."/>
            <person name="Karlsson M."/>
            <person name="Huettel B."/>
            <person name="Barry K.W."/>
            <person name="Haridas S."/>
            <person name="Chen C."/>
            <person name="Bauer D."/>
            <person name="Andreopoulos W."/>
            <person name="Pangilinan J."/>
            <person name="LaButti K."/>
            <person name="Riley R."/>
            <person name="Lipzen A."/>
            <person name="Clum A."/>
            <person name="Drula E."/>
            <person name="Henrissat B."/>
            <person name="Kohler A."/>
            <person name="Grigoriev I.V."/>
            <person name="Martin F.M."/>
            <person name="Hacquard S."/>
        </authorList>
    </citation>
    <scope>NUCLEOTIDE SEQUENCE [LARGE SCALE GENOMIC DNA]</scope>
    <source>
        <strain evidence="2 3">MPI-SDFR-AT-0080</strain>
    </source>
</reference>
<keyword evidence="3" id="KW-1185">Reference proteome</keyword>
<comment type="caution">
    <text evidence="2">The sequence shown here is derived from an EMBL/GenBank/DDBJ whole genome shotgun (WGS) entry which is preliminary data.</text>
</comment>
<organism evidence="2 3">
    <name type="scientific">Macrophomina phaseolina</name>
    <dbReference type="NCBI Taxonomy" id="35725"/>
    <lineage>
        <taxon>Eukaryota</taxon>
        <taxon>Fungi</taxon>
        <taxon>Dikarya</taxon>
        <taxon>Ascomycota</taxon>
        <taxon>Pezizomycotina</taxon>
        <taxon>Dothideomycetes</taxon>
        <taxon>Dothideomycetes incertae sedis</taxon>
        <taxon>Botryosphaeriales</taxon>
        <taxon>Botryosphaeriaceae</taxon>
        <taxon>Macrophomina</taxon>
    </lineage>
</organism>
<feature type="compositionally biased region" description="Basic and acidic residues" evidence="1">
    <location>
        <begin position="49"/>
        <end position="63"/>
    </location>
</feature>
<name>A0ABQ8G3L3_9PEZI</name>
<evidence type="ECO:0000256" key="1">
    <source>
        <dbReference type="SAM" id="MobiDB-lite"/>
    </source>
</evidence>
<protein>
    <submittedName>
        <fullName evidence="2">Uncharacterized protein</fullName>
    </submittedName>
</protein>
<gene>
    <name evidence="2" type="ORF">B0J12DRAFT_193405</name>
</gene>
<evidence type="ECO:0000313" key="3">
    <source>
        <dbReference type="Proteomes" id="UP000774617"/>
    </source>
</evidence>